<evidence type="ECO:0000256" key="2">
    <source>
        <dbReference type="ARBA" id="ARBA00022737"/>
    </source>
</evidence>
<dbReference type="STRING" id="1618337.UT28_C0001G0584"/>
<keyword evidence="1" id="KW-0732">Signal</keyword>
<feature type="region of interest" description="Disordered" evidence="4">
    <location>
        <begin position="364"/>
        <end position="390"/>
    </location>
</feature>
<keyword evidence="5" id="KW-0472">Membrane</keyword>
<evidence type="ECO:0000256" key="4">
    <source>
        <dbReference type="SAM" id="MobiDB-lite"/>
    </source>
</evidence>
<evidence type="ECO:0000313" key="7">
    <source>
        <dbReference type="EMBL" id="AKM82387.1"/>
    </source>
</evidence>
<keyword evidence="3" id="KW-0106">Calcium</keyword>
<dbReference type="Proteomes" id="UP000035648">
    <property type="component" value="Chromosome"/>
</dbReference>
<dbReference type="EMBL" id="CP011213">
    <property type="protein sequence ID" value="AKM82387.1"/>
    <property type="molecule type" value="Genomic_DNA"/>
</dbReference>
<accession>A0A0G4B5U5</accession>
<evidence type="ECO:0000256" key="5">
    <source>
        <dbReference type="SAM" id="Phobius"/>
    </source>
</evidence>
<name>A0A0G4B5U5_9BACT</name>
<evidence type="ECO:0000259" key="6">
    <source>
        <dbReference type="Pfam" id="PF03160"/>
    </source>
</evidence>
<feature type="domain" description="Calx-beta" evidence="6">
    <location>
        <begin position="43"/>
        <end position="153"/>
    </location>
</feature>
<keyword evidence="2" id="KW-0677">Repeat</keyword>
<keyword evidence="5" id="KW-1133">Transmembrane helix</keyword>
<dbReference type="KEGG" id="bbgw:UT28_C0001G0584"/>
<gene>
    <name evidence="7" type="ORF">UT28_C0001G0584</name>
</gene>
<dbReference type="AlphaFoldDB" id="A0A0G4B5U5"/>
<evidence type="ECO:0000256" key="3">
    <source>
        <dbReference type="ARBA" id="ARBA00022837"/>
    </source>
</evidence>
<dbReference type="GO" id="GO:0007154">
    <property type="term" value="P:cell communication"/>
    <property type="evidence" value="ECO:0007669"/>
    <property type="project" value="InterPro"/>
</dbReference>
<dbReference type="InterPro" id="IPR038081">
    <property type="entry name" value="CalX-like_sf"/>
</dbReference>
<dbReference type="Pfam" id="PF03160">
    <property type="entry name" value="Calx-beta"/>
    <property type="match status" value="1"/>
</dbReference>
<proteinExistence type="predicted"/>
<protein>
    <recommendedName>
        <fullName evidence="6">Calx-beta domain-containing protein</fullName>
    </recommendedName>
</protein>
<keyword evidence="5" id="KW-0812">Transmembrane</keyword>
<dbReference type="GO" id="GO:0016020">
    <property type="term" value="C:membrane"/>
    <property type="evidence" value="ECO:0007669"/>
    <property type="project" value="InterPro"/>
</dbReference>
<organism evidence="7 8">
    <name type="scientific">Berkelbacteria bacterium GW2011_GWE1_39_12</name>
    <dbReference type="NCBI Taxonomy" id="1618337"/>
    <lineage>
        <taxon>Bacteria</taxon>
        <taxon>Candidatus Berkelbacteria</taxon>
    </lineage>
</organism>
<evidence type="ECO:0000256" key="1">
    <source>
        <dbReference type="ARBA" id="ARBA00022729"/>
    </source>
</evidence>
<reference evidence="7 8" key="1">
    <citation type="journal article" date="2015" name="Nature">
        <title>rRNA introns, odd ribosomes, and small enigmatic genomes across a large radiation of phyla.</title>
        <authorList>
            <person name="Brown C.T."/>
            <person name="Hug L.A."/>
            <person name="Thomas B.C."/>
            <person name="Sharon I."/>
            <person name="Castelle C.J."/>
            <person name="Singh A."/>
            <person name="Wilkins M.J."/>
            <person name="Williams K.H."/>
            <person name="Banfield J.F."/>
        </authorList>
    </citation>
    <scope>NUCLEOTIDE SEQUENCE [LARGE SCALE GENOMIC DNA]</scope>
</reference>
<dbReference type="InterPro" id="IPR013783">
    <property type="entry name" value="Ig-like_fold"/>
</dbReference>
<dbReference type="InterPro" id="IPR003644">
    <property type="entry name" value="Calx_beta"/>
</dbReference>
<evidence type="ECO:0000313" key="8">
    <source>
        <dbReference type="Proteomes" id="UP000035648"/>
    </source>
</evidence>
<dbReference type="SUPFAM" id="SSF141072">
    <property type="entry name" value="CalX-like"/>
    <property type="match status" value="1"/>
</dbReference>
<dbReference type="Gene3D" id="2.60.40.10">
    <property type="entry name" value="Immunoglobulins"/>
    <property type="match status" value="1"/>
</dbReference>
<sequence>MSQKLKRCFLIFSVTIFALMTFFAFGLDKSKAAEESEPQVDALPIVQFSDVSTTGLENSPSHPIRVYLSEVATHDVIVDYSVIGGTAVAGEDYLLEYYSLKIREGGSYADINLMLLDNHLVDKTRNLTLGLSGPINAQLGENAEFNFTILDDDSAPVSTLTTVPQVADGQNGWFITKPEFEISTDKIADVYYRINRQDWVVYAGPVTVLEGINLIDYYAFDSYGNIESIKTTTLKVDTVKPSIPSLIVKLESQGETMQANLAWQTDEDSQFYQIWRNGVLIETLSGEKKSFADEGLVVNQSYEYYIIAIDRAGNQSVSGKSTVQFAVKEVIKEVKGTQTIAKPLPKVRKSIAKGVSTEVTEKVSGDETKIVEEQPEKESVKESDSNKANNQGTKEINWNRILLLISVLIILSGLGIGIYYGYGWFLSSKKTKTVVDEKKSKSRW</sequence>
<feature type="compositionally biased region" description="Basic and acidic residues" evidence="4">
    <location>
        <begin position="364"/>
        <end position="385"/>
    </location>
</feature>
<dbReference type="Gene3D" id="2.60.40.2030">
    <property type="match status" value="1"/>
</dbReference>
<feature type="transmembrane region" description="Helical" evidence="5">
    <location>
        <begin position="401"/>
        <end position="422"/>
    </location>
</feature>